<evidence type="ECO:0000256" key="1">
    <source>
        <dbReference type="SAM" id="SignalP"/>
    </source>
</evidence>
<name>A0A3A8QB37_9BACT</name>
<sequence>MNIQIKGRLMAASLLCMAAVGCGEGTASEGDTLMAQEASATQCIDGFNGIRNCATGNATLKSGTKGIDVAGLNTVRQDGFSSQFPRASAWRMEAAIGGIGAKEQGLFLTARDGTRVISTLRIGLGGSKDQMVLEPTFPGTKGGAHYAAAVYSRGALVAKGINFNNYDRFMRPWWWDFASYWYPCNVGFNDRLQLDMDGTLVTAPGWSFYGGGSYGPFSVGSASDPFQVEIDGKLVTGDRIDLIELPGSGTPASVGFTAVDVTAAATQFTLTGETTARAK</sequence>
<reference evidence="3" key="1">
    <citation type="submission" date="2018-09" db="EMBL/GenBank/DDBJ databases">
        <authorList>
            <person name="Livingstone P.G."/>
            <person name="Whitworth D.E."/>
        </authorList>
    </citation>
    <scope>NUCLEOTIDE SEQUENCE [LARGE SCALE GENOMIC DNA]</scope>
    <source>
        <strain evidence="3">AB047A</strain>
    </source>
</reference>
<evidence type="ECO:0000313" key="2">
    <source>
        <dbReference type="EMBL" id="RKH65919.1"/>
    </source>
</evidence>
<keyword evidence="1" id="KW-0732">Signal</keyword>
<comment type="caution">
    <text evidence="2">The sequence shown here is derived from an EMBL/GenBank/DDBJ whole genome shotgun (WGS) entry which is preliminary data.</text>
</comment>
<feature type="chain" id="PRO_5017393234" description="Lipoprotein" evidence="1">
    <location>
        <begin position="19"/>
        <end position="279"/>
    </location>
</feature>
<dbReference type="AlphaFoldDB" id="A0A3A8QB37"/>
<dbReference type="Proteomes" id="UP000282656">
    <property type="component" value="Unassembled WGS sequence"/>
</dbReference>
<keyword evidence="3" id="KW-1185">Reference proteome</keyword>
<proteinExistence type="predicted"/>
<evidence type="ECO:0008006" key="4">
    <source>
        <dbReference type="Google" id="ProtNLM"/>
    </source>
</evidence>
<dbReference type="EMBL" id="RAWM01000066">
    <property type="protein sequence ID" value="RKH65919.1"/>
    <property type="molecule type" value="Genomic_DNA"/>
</dbReference>
<protein>
    <recommendedName>
        <fullName evidence="4">Lipoprotein</fullName>
    </recommendedName>
</protein>
<dbReference type="PROSITE" id="PS51257">
    <property type="entry name" value="PROKAR_LIPOPROTEIN"/>
    <property type="match status" value="1"/>
</dbReference>
<feature type="signal peptide" evidence="1">
    <location>
        <begin position="1"/>
        <end position="18"/>
    </location>
</feature>
<evidence type="ECO:0000313" key="3">
    <source>
        <dbReference type="Proteomes" id="UP000282656"/>
    </source>
</evidence>
<accession>A0A3A8QB37</accession>
<dbReference type="RefSeq" id="WP_121770706.1">
    <property type="nucleotide sequence ID" value="NZ_RAWM01000066.1"/>
</dbReference>
<gene>
    <name evidence="2" type="ORF">D7X96_22850</name>
</gene>
<organism evidence="2 3">
    <name type="scientific">Corallococcus interemptor</name>
    <dbReference type="NCBI Taxonomy" id="2316720"/>
    <lineage>
        <taxon>Bacteria</taxon>
        <taxon>Pseudomonadati</taxon>
        <taxon>Myxococcota</taxon>
        <taxon>Myxococcia</taxon>
        <taxon>Myxococcales</taxon>
        <taxon>Cystobacterineae</taxon>
        <taxon>Myxococcaceae</taxon>
        <taxon>Corallococcus</taxon>
    </lineage>
</organism>